<evidence type="ECO:0000256" key="6">
    <source>
        <dbReference type="SAM" id="MobiDB-lite"/>
    </source>
</evidence>
<dbReference type="RefSeq" id="WP_251412748.1">
    <property type="nucleotide sequence ID" value="NZ_JAMQGM010000020.1"/>
</dbReference>
<gene>
    <name evidence="9" type="ORF">M1E25_09780</name>
</gene>
<sequence length="430" mass="44495">MTHQQPGTGQRAAPPAGPPERLGGALRRSRGNKVIAGVCGGLGREFDADPVIFRVVLAVLALSGGIGLIAYGAAWLRYPLDGEDENEGRRLLSGRVDGPGLTALLCALVGCGLLLSMLDNGGVLLFSVLLSGAVIGAAHWSRVRRRITGGAAVDPVAAHAVADAPPETQAPPSPGAPSWWREQSDRDGEGGPADSGYLWGPDIGPFDGKDARAGRSRRVRDTRGIGGTTFLLALAAAVTACWIRWDDGSVGLALQTGLTCALVVFGLGLLVSAWFGRTGAGTILNVALTAVLLAAAAALPRDIGSDWARVEWTPANASGVREEYVIGSGLGTLDLSRAAPGEGRTLTTRARVAAGRLEVTVPADTVVSLTVDVGLGDIRLPGQQREEFRVGTGQQRRMVLRPSGDGASQGTLVLRLEAGTGQVEVKRAQP</sequence>
<feature type="transmembrane region" description="Helical" evidence="7">
    <location>
        <begin position="51"/>
        <end position="76"/>
    </location>
</feature>
<protein>
    <submittedName>
        <fullName evidence="9">PspC domain-containing protein</fullName>
    </submittedName>
</protein>
<keyword evidence="3 7" id="KW-0812">Transmembrane</keyword>
<feature type="transmembrane region" description="Helical" evidence="7">
    <location>
        <begin position="282"/>
        <end position="299"/>
    </location>
</feature>
<proteinExistence type="predicted"/>
<evidence type="ECO:0000256" key="7">
    <source>
        <dbReference type="SAM" id="Phobius"/>
    </source>
</evidence>
<feature type="transmembrane region" description="Helical" evidence="7">
    <location>
        <begin position="251"/>
        <end position="275"/>
    </location>
</feature>
<evidence type="ECO:0000256" key="3">
    <source>
        <dbReference type="ARBA" id="ARBA00022692"/>
    </source>
</evidence>
<accession>A0ABT0X533</accession>
<dbReference type="Pfam" id="PF04024">
    <property type="entry name" value="PspC"/>
    <property type="match status" value="1"/>
</dbReference>
<dbReference type="EMBL" id="JAMQGM010000020">
    <property type="protein sequence ID" value="MCM2577643.1"/>
    <property type="molecule type" value="Genomic_DNA"/>
</dbReference>
<reference evidence="9" key="1">
    <citation type="journal article" date="2023" name="Int. J. Syst. Evol. Microbiol.">
        <title>Streptomyces meridianus sp. nov. isolated from brackish water of the Tagus estuary in Alcochete, Portugal.</title>
        <authorList>
            <person name="Santos J.D.N."/>
            <person name="Klimek D."/>
            <person name="Calusinska M."/>
            <person name="Lobo Da Cunha A."/>
            <person name="Catita J."/>
            <person name="Goncalves H."/>
            <person name="Gonzalez I."/>
            <person name="Reyes F."/>
            <person name="Lage O.M."/>
        </authorList>
    </citation>
    <scope>NUCLEOTIDE SEQUENCE</scope>
    <source>
        <strain evidence="9">MTZ3.1</strain>
    </source>
</reference>
<feature type="transmembrane region" description="Helical" evidence="7">
    <location>
        <begin position="225"/>
        <end position="245"/>
    </location>
</feature>
<evidence type="ECO:0000259" key="8">
    <source>
        <dbReference type="Pfam" id="PF04024"/>
    </source>
</evidence>
<feature type="domain" description="Phage shock protein PspC N-terminal" evidence="8">
    <location>
        <begin position="26"/>
        <end position="79"/>
    </location>
</feature>
<keyword evidence="5 7" id="KW-0472">Membrane</keyword>
<evidence type="ECO:0000256" key="2">
    <source>
        <dbReference type="ARBA" id="ARBA00022475"/>
    </source>
</evidence>
<dbReference type="PANTHER" id="PTHR33885">
    <property type="entry name" value="PHAGE SHOCK PROTEIN C"/>
    <property type="match status" value="1"/>
</dbReference>
<comment type="subcellular location">
    <subcellularLocation>
        <location evidence="1">Cell membrane</location>
        <topology evidence="1">Single-pass membrane protein</topology>
    </subcellularLocation>
</comment>
<evidence type="ECO:0000313" key="9">
    <source>
        <dbReference type="EMBL" id="MCM2577643.1"/>
    </source>
</evidence>
<dbReference type="Proteomes" id="UP001167160">
    <property type="component" value="Unassembled WGS sequence"/>
</dbReference>
<keyword evidence="10" id="KW-1185">Reference proteome</keyword>
<feature type="region of interest" description="Disordered" evidence="6">
    <location>
        <begin position="1"/>
        <end position="25"/>
    </location>
</feature>
<evidence type="ECO:0000256" key="1">
    <source>
        <dbReference type="ARBA" id="ARBA00004162"/>
    </source>
</evidence>
<name>A0ABT0X533_9ACTN</name>
<evidence type="ECO:0000313" key="10">
    <source>
        <dbReference type="Proteomes" id="UP001167160"/>
    </source>
</evidence>
<comment type="caution">
    <text evidence="9">The sequence shown here is derived from an EMBL/GenBank/DDBJ whole genome shotgun (WGS) entry which is preliminary data.</text>
</comment>
<evidence type="ECO:0000256" key="4">
    <source>
        <dbReference type="ARBA" id="ARBA00022989"/>
    </source>
</evidence>
<feature type="transmembrane region" description="Helical" evidence="7">
    <location>
        <begin position="121"/>
        <end position="140"/>
    </location>
</feature>
<dbReference type="InterPro" id="IPR007168">
    <property type="entry name" value="Phageshock_PspC_N"/>
</dbReference>
<feature type="region of interest" description="Disordered" evidence="6">
    <location>
        <begin position="162"/>
        <end position="215"/>
    </location>
</feature>
<organism evidence="9 10">
    <name type="scientific">Streptomyces meridianus</name>
    <dbReference type="NCBI Taxonomy" id="2938945"/>
    <lineage>
        <taxon>Bacteria</taxon>
        <taxon>Bacillati</taxon>
        <taxon>Actinomycetota</taxon>
        <taxon>Actinomycetes</taxon>
        <taxon>Kitasatosporales</taxon>
        <taxon>Streptomycetaceae</taxon>
        <taxon>Streptomyces</taxon>
    </lineage>
</organism>
<keyword evidence="4 7" id="KW-1133">Transmembrane helix</keyword>
<evidence type="ECO:0000256" key="5">
    <source>
        <dbReference type="ARBA" id="ARBA00023136"/>
    </source>
</evidence>
<dbReference type="PANTHER" id="PTHR33885:SF3">
    <property type="entry name" value="PHAGE SHOCK PROTEIN C"/>
    <property type="match status" value="1"/>
</dbReference>
<dbReference type="InterPro" id="IPR052027">
    <property type="entry name" value="PspC"/>
</dbReference>
<keyword evidence="2" id="KW-1003">Cell membrane</keyword>